<gene>
    <name evidence="2" type="ORF">OH76DRAFT_1018835</name>
</gene>
<dbReference type="EMBL" id="KZ857440">
    <property type="protein sequence ID" value="RDX45213.1"/>
    <property type="molecule type" value="Genomic_DNA"/>
</dbReference>
<keyword evidence="3" id="KW-1185">Reference proteome</keyword>
<organism evidence="2 3">
    <name type="scientific">Lentinus brumalis</name>
    <dbReference type="NCBI Taxonomy" id="2498619"/>
    <lineage>
        <taxon>Eukaryota</taxon>
        <taxon>Fungi</taxon>
        <taxon>Dikarya</taxon>
        <taxon>Basidiomycota</taxon>
        <taxon>Agaricomycotina</taxon>
        <taxon>Agaricomycetes</taxon>
        <taxon>Polyporales</taxon>
        <taxon>Polyporaceae</taxon>
        <taxon>Lentinus</taxon>
    </lineage>
</organism>
<evidence type="ECO:0000313" key="2">
    <source>
        <dbReference type="EMBL" id="RDX45213.1"/>
    </source>
</evidence>
<accession>A0A371CY46</accession>
<evidence type="ECO:0000313" key="3">
    <source>
        <dbReference type="Proteomes" id="UP000256964"/>
    </source>
</evidence>
<reference evidence="2 3" key="1">
    <citation type="journal article" date="2018" name="Biotechnol. Biofuels">
        <title>Integrative visual omics of the white-rot fungus Polyporus brumalis exposes the biotechnological potential of its oxidative enzymes for delignifying raw plant biomass.</title>
        <authorList>
            <person name="Miyauchi S."/>
            <person name="Rancon A."/>
            <person name="Drula E."/>
            <person name="Hage H."/>
            <person name="Chaduli D."/>
            <person name="Favel A."/>
            <person name="Grisel S."/>
            <person name="Henrissat B."/>
            <person name="Herpoel-Gimbert I."/>
            <person name="Ruiz-Duenas F.J."/>
            <person name="Chevret D."/>
            <person name="Hainaut M."/>
            <person name="Lin J."/>
            <person name="Wang M."/>
            <person name="Pangilinan J."/>
            <person name="Lipzen A."/>
            <person name="Lesage-Meessen L."/>
            <person name="Navarro D."/>
            <person name="Riley R."/>
            <person name="Grigoriev I.V."/>
            <person name="Zhou S."/>
            <person name="Raouche S."/>
            <person name="Rosso M.N."/>
        </authorList>
    </citation>
    <scope>NUCLEOTIDE SEQUENCE [LARGE SCALE GENOMIC DNA]</scope>
    <source>
        <strain evidence="2 3">BRFM 1820</strain>
    </source>
</reference>
<proteinExistence type="predicted"/>
<sequence length="183" mass="20574">MLRSFAAQILRDMSTIVAVVIFLGQEEIYSTVAAFGSRTANNLYEQKPPLSRQVSERSHFLQCGTPPSPRSPRKIRSGPSQSGGRRWVSRSEWKPGVSRVGRSSFSLITVSLGRTWVLDKVQSVTRSFRSKIWHERSVAAICTSRRLQEPSCRLRDSDTANRLDSWSLPGCNLHFSSRAQYSG</sequence>
<feature type="region of interest" description="Disordered" evidence="1">
    <location>
        <begin position="53"/>
        <end position="90"/>
    </location>
</feature>
<name>A0A371CY46_9APHY</name>
<protein>
    <submittedName>
        <fullName evidence="2">Uncharacterized protein</fullName>
    </submittedName>
</protein>
<dbReference type="AlphaFoldDB" id="A0A371CY46"/>
<dbReference type="Proteomes" id="UP000256964">
    <property type="component" value="Unassembled WGS sequence"/>
</dbReference>
<evidence type="ECO:0000256" key="1">
    <source>
        <dbReference type="SAM" id="MobiDB-lite"/>
    </source>
</evidence>